<protein>
    <recommendedName>
        <fullName evidence="1">DUF6265 domain-containing protein</fullName>
    </recommendedName>
</protein>
<feature type="domain" description="DUF6265" evidence="1">
    <location>
        <begin position="36"/>
        <end position="143"/>
    </location>
</feature>
<reference evidence="2 3" key="1">
    <citation type="submission" date="2018-01" db="EMBL/GenBank/DDBJ databases">
        <title>Genomic Encyclopedia of Type Strains, Phase I: the one thousand microbial genomes (KMG-I) project.</title>
        <authorList>
            <person name="Goeker M."/>
        </authorList>
    </citation>
    <scope>NUCLEOTIDE SEQUENCE [LARGE SCALE GENOMIC DNA]</scope>
    <source>
        <strain evidence="2 3">DSM 17960</strain>
    </source>
</reference>
<gene>
    <name evidence="2" type="ORF">Q361_11120</name>
</gene>
<accession>A0A2S4N6G8</accession>
<organism evidence="2 3">
    <name type="scientific">Flavobacterium croceum DSM 17960</name>
    <dbReference type="NCBI Taxonomy" id="1121886"/>
    <lineage>
        <taxon>Bacteria</taxon>
        <taxon>Pseudomonadati</taxon>
        <taxon>Bacteroidota</taxon>
        <taxon>Flavobacteriia</taxon>
        <taxon>Flavobacteriales</taxon>
        <taxon>Flavobacteriaceae</taxon>
        <taxon>Flavobacterium</taxon>
    </lineage>
</organism>
<evidence type="ECO:0000313" key="2">
    <source>
        <dbReference type="EMBL" id="POS01309.1"/>
    </source>
</evidence>
<proteinExistence type="predicted"/>
<dbReference type="PROSITE" id="PS51257">
    <property type="entry name" value="PROKAR_LIPOPROTEIN"/>
    <property type="match status" value="1"/>
</dbReference>
<sequence length="164" mass="19312">MRYLVIIIVAVFVFSCKKYDIHGNEIKTYEELEKSKWLLGEWQKSDSLGILTEKWELLDDSTFVGHSYFIINEKDTVHNETMQLMQVDKHLIYSTTTKGENNDNEVQYQLTEEQDSLLNFENPKKDFPKTIAYFKKKNNILVIQQLGSASSKKVQKNYYLNKVK</sequence>
<dbReference type="AlphaFoldDB" id="A0A2S4N6G8"/>
<dbReference type="InterPro" id="IPR046232">
    <property type="entry name" value="DUF6265"/>
</dbReference>
<evidence type="ECO:0000259" key="1">
    <source>
        <dbReference type="Pfam" id="PF19780"/>
    </source>
</evidence>
<name>A0A2S4N6G8_9FLAO</name>
<evidence type="ECO:0000313" key="3">
    <source>
        <dbReference type="Proteomes" id="UP000237056"/>
    </source>
</evidence>
<keyword evidence="3" id="KW-1185">Reference proteome</keyword>
<dbReference type="OrthoDB" id="5382295at2"/>
<comment type="caution">
    <text evidence="2">The sequence shown here is derived from an EMBL/GenBank/DDBJ whole genome shotgun (WGS) entry which is preliminary data.</text>
</comment>
<dbReference type="EMBL" id="PQNY01000011">
    <property type="protein sequence ID" value="POS01309.1"/>
    <property type="molecule type" value="Genomic_DNA"/>
</dbReference>
<dbReference type="RefSeq" id="WP_103726416.1">
    <property type="nucleotide sequence ID" value="NZ_PQNY01000011.1"/>
</dbReference>
<dbReference type="Proteomes" id="UP000237056">
    <property type="component" value="Unassembled WGS sequence"/>
</dbReference>
<dbReference type="Pfam" id="PF19780">
    <property type="entry name" value="DUF6265"/>
    <property type="match status" value="1"/>
</dbReference>